<keyword evidence="3" id="KW-1185">Reference proteome</keyword>
<dbReference type="InterPro" id="IPR057170">
    <property type="entry name" value="DUF7848"/>
</dbReference>
<evidence type="ECO:0000259" key="1">
    <source>
        <dbReference type="Pfam" id="PF25232"/>
    </source>
</evidence>
<feature type="domain" description="DUF7848" evidence="1">
    <location>
        <begin position="1"/>
        <end position="75"/>
    </location>
</feature>
<gene>
    <name evidence="2" type="ORF">GCM10023329_35320</name>
</gene>
<dbReference type="Pfam" id="PF25232">
    <property type="entry name" value="DUF7848"/>
    <property type="match status" value="1"/>
</dbReference>
<comment type="caution">
    <text evidence="2">The sequence shown here is derived from an EMBL/GenBank/DDBJ whole genome shotgun (WGS) entry which is preliminary data.</text>
</comment>
<proteinExistence type="predicted"/>
<evidence type="ECO:0000313" key="3">
    <source>
        <dbReference type="Proteomes" id="UP001501147"/>
    </source>
</evidence>
<dbReference type="EMBL" id="BAABJV010000009">
    <property type="protein sequence ID" value="GAA4782361.1"/>
    <property type="molecule type" value="Genomic_DNA"/>
</dbReference>
<evidence type="ECO:0000313" key="2">
    <source>
        <dbReference type="EMBL" id="GAA4782361.1"/>
    </source>
</evidence>
<accession>A0ABP9AL76</accession>
<protein>
    <recommendedName>
        <fullName evidence="1">DUF7848 domain-containing protein</fullName>
    </recommendedName>
</protein>
<dbReference type="RefSeq" id="WP_345614407.1">
    <property type="nucleotide sequence ID" value="NZ_BAABJV010000009.1"/>
</dbReference>
<reference evidence="3" key="1">
    <citation type="journal article" date="2019" name="Int. J. Syst. Evol. Microbiol.">
        <title>The Global Catalogue of Microorganisms (GCM) 10K type strain sequencing project: providing services to taxonomists for standard genome sequencing and annotation.</title>
        <authorList>
            <consortium name="The Broad Institute Genomics Platform"/>
            <consortium name="The Broad Institute Genome Sequencing Center for Infectious Disease"/>
            <person name="Wu L."/>
            <person name="Ma J."/>
        </authorList>
    </citation>
    <scope>NUCLEOTIDE SEQUENCE [LARGE SCALE GENOMIC DNA]</scope>
    <source>
        <strain evidence="3">JCM 18324</strain>
    </source>
</reference>
<organism evidence="2 3">
    <name type="scientific">Streptomyces sanyensis</name>
    <dbReference type="NCBI Taxonomy" id="568869"/>
    <lineage>
        <taxon>Bacteria</taxon>
        <taxon>Bacillati</taxon>
        <taxon>Actinomycetota</taxon>
        <taxon>Actinomycetes</taxon>
        <taxon>Kitasatosporales</taxon>
        <taxon>Streptomycetaceae</taxon>
        <taxon>Streptomyces</taxon>
    </lineage>
</organism>
<name>A0ABP9AL76_9ACTN</name>
<dbReference type="Proteomes" id="UP001501147">
    <property type="component" value="Unassembled WGS sequence"/>
</dbReference>
<sequence length="80" mass="8942">MTPRAVYRHVDHTIRHAPDGDVTYAAFCATADCEARSGPQGRQEAAQDWALRHAGLTGHRLFRRVYTDHAEVTRAGVRGR</sequence>